<feature type="domain" description="Multidrug resistance protein MdtA-like alpha-helical hairpin" evidence="6">
    <location>
        <begin position="102"/>
        <end position="173"/>
    </location>
</feature>
<dbReference type="Gene3D" id="2.40.30.170">
    <property type="match status" value="1"/>
</dbReference>
<feature type="domain" description="Multidrug resistance protein MdtA-like C-terminal permuted SH3" evidence="9">
    <location>
        <begin position="320"/>
        <end position="369"/>
    </location>
</feature>
<dbReference type="GO" id="GO:0005886">
    <property type="term" value="C:plasma membrane"/>
    <property type="evidence" value="ECO:0007669"/>
    <property type="project" value="TreeGrafter"/>
</dbReference>
<feature type="compositionally biased region" description="Low complexity" evidence="4">
    <location>
        <begin position="397"/>
        <end position="417"/>
    </location>
</feature>
<feature type="domain" description="Multidrug resistance protein MdtA-like barrel-sandwich hybrid" evidence="7">
    <location>
        <begin position="62"/>
        <end position="205"/>
    </location>
</feature>
<dbReference type="NCBIfam" id="TIGR01730">
    <property type="entry name" value="RND_mfp"/>
    <property type="match status" value="1"/>
</dbReference>
<dbReference type="Pfam" id="PF25917">
    <property type="entry name" value="BSH_RND"/>
    <property type="match status" value="1"/>
</dbReference>
<dbReference type="GO" id="GO:0046677">
    <property type="term" value="P:response to antibiotic"/>
    <property type="evidence" value="ECO:0007669"/>
    <property type="project" value="TreeGrafter"/>
</dbReference>
<evidence type="ECO:0000259" key="6">
    <source>
        <dbReference type="Pfam" id="PF25876"/>
    </source>
</evidence>
<keyword evidence="11" id="KW-1185">Reference proteome</keyword>
<gene>
    <name evidence="10" type="primary">mexA</name>
    <name evidence="10" type="ORF">KOR34_52350</name>
</gene>
<dbReference type="FunFam" id="2.40.420.20:FF:000001">
    <property type="entry name" value="Efflux RND transporter periplasmic adaptor subunit"/>
    <property type="match status" value="1"/>
</dbReference>
<name>A0A5C5UVC5_9BACT</name>
<feature type="coiled-coil region" evidence="3">
    <location>
        <begin position="102"/>
        <end position="169"/>
    </location>
</feature>
<dbReference type="Gene3D" id="2.40.420.20">
    <property type="match status" value="1"/>
</dbReference>
<dbReference type="EMBL" id="SIHJ01000009">
    <property type="protein sequence ID" value="TWT29325.1"/>
    <property type="molecule type" value="Genomic_DNA"/>
</dbReference>
<evidence type="ECO:0000256" key="2">
    <source>
        <dbReference type="ARBA" id="ARBA00009477"/>
    </source>
</evidence>
<dbReference type="Gene3D" id="2.40.50.100">
    <property type="match status" value="1"/>
</dbReference>
<dbReference type="InterPro" id="IPR058627">
    <property type="entry name" value="MdtA-like_C"/>
</dbReference>
<dbReference type="Proteomes" id="UP000316714">
    <property type="component" value="Unassembled WGS sequence"/>
</dbReference>
<dbReference type="RefSeq" id="WP_146569040.1">
    <property type="nucleotide sequence ID" value="NZ_SIHJ01000009.1"/>
</dbReference>
<dbReference type="PANTHER" id="PTHR30158">
    <property type="entry name" value="ACRA/E-RELATED COMPONENT OF DRUG EFFLUX TRANSPORTER"/>
    <property type="match status" value="1"/>
</dbReference>
<feature type="region of interest" description="Disordered" evidence="4">
    <location>
        <begin position="394"/>
        <end position="426"/>
    </location>
</feature>
<evidence type="ECO:0000259" key="9">
    <source>
        <dbReference type="Pfam" id="PF25967"/>
    </source>
</evidence>
<evidence type="ECO:0000313" key="11">
    <source>
        <dbReference type="Proteomes" id="UP000316714"/>
    </source>
</evidence>
<dbReference type="InterPro" id="IPR006143">
    <property type="entry name" value="RND_pump_MFP"/>
</dbReference>
<reference evidence="10 11" key="1">
    <citation type="submission" date="2019-02" db="EMBL/GenBank/DDBJ databases">
        <title>Deep-cultivation of Planctomycetes and their phenomic and genomic characterization uncovers novel biology.</title>
        <authorList>
            <person name="Wiegand S."/>
            <person name="Jogler M."/>
            <person name="Boedeker C."/>
            <person name="Pinto D."/>
            <person name="Vollmers J."/>
            <person name="Rivas-Marin E."/>
            <person name="Kohn T."/>
            <person name="Peeters S.H."/>
            <person name="Heuer A."/>
            <person name="Rast P."/>
            <person name="Oberbeckmann S."/>
            <person name="Bunk B."/>
            <person name="Jeske O."/>
            <person name="Meyerdierks A."/>
            <person name="Storesund J.E."/>
            <person name="Kallscheuer N."/>
            <person name="Luecker S."/>
            <person name="Lage O.M."/>
            <person name="Pohl T."/>
            <person name="Merkel B.J."/>
            <person name="Hornburger P."/>
            <person name="Mueller R.-W."/>
            <person name="Bruemmer F."/>
            <person name="Labrenz M."/>
            <person name="Spormann A.M."/>
            <person name="Op Den Camp H."/>
            <person name="Overmann J."/>
            <person name="Amann R."/>
            <person name="Jetten M.S.M."/>
            <person name="Mascher T."/>
            <person name="Medema M.H."/>
            <person name="Devos D.P."/>
            <person name="Kaster A.-K."/>
            <person name="Ovreas L."/>
            <person name="Rohde M."/>
            <person name="Galperin M.Y."/>
            <person name="Jogler C."/>
        </authorList>
    </citation>
    <scope>NUCLEOTIDE SEQUENCE [LARGE SCALE GENOMIC DNA]</scope>
    <source>
        <strain evidence="10 11">KOR34</strain>
    </source>
</reference>
<feature type="signal peptide" evidence="5">
    <location>
        <begin position="1"/>
        <end position="25"/>
    </location>
</feature>
<sequence precursor="true">MRAWNLTQVLPTLATLLTLVGCRPAALQPPPAQPVTLTVSKPIVREVGDFRVFTGTTAAAQSVDIQARVTGYLVKLPFSEGGVVKSGELLAEIDPRPYQAKLDAAQGEVTLNEAQLNLAQKENDRAKAIRAENAGAISQQELDTREAKVQEAQAAVQSAKANLEQYRLDLEFTKVYSPIDGRVSRYYLTVGNLVTQNQTLITTVVSQSPIYAYFDVDEQTMLQVLRSMYDGQSPPAKSGKAPVSIGLQDDNGFSHHGVIDFANNVVDSSTGTIVVRGEFENPAGAAGVRMLLPGMFVRVKLPVGKPERLPLVAERAVVNDQGQTFLYLVDAQGKVEYRRVELGRMTDDGLWVVRNGLAEGERVVVSGVQFAKPGEQAQVKEAPMPTAQAVATPAPIPAMGAPAGGDSSNAAPESTPQPAAPAPATP</sequence>
<comment type="subcellular location">
    <subcellularLocation>
        <location evidence="1">Cell envelope</location>
    </subcellularLocation>
</comment>
<comment type="caution">
    <text evidence="10">The sequence shown here is derived from an EMBL/GenBank/DDBJ whole genome shotgun (WGS) entry which is preliminary data.</text>
</comment>
<dbReference type="Gene3D" id="1.10.287.470">
    <property type="entry name" value="Helix hairpin bin"/>
    <property type="match status" value="1"/>
</dbReference>
<evidence type="ECO:0000256" key="4">
    <source>
        <dbReference type="SAM" id="MobiDB-lite"/>
    </source>
</evidence>
<accession>A0A5C5UVC5</accession>
<dbReference type="PROSITE" id="PS51257">
    <property type="entry name" value="PROKAR_LIPOPROTEIN"/>
    <property type="match status" value="1"/>
</dbReference>
<evidence type="ECO:0000259" key="8">
    <source>
        <dbReference type="Pfam" id="PF25944"/>
    </source>
</evidence>
<dbReference type="OrthoDB" id="9816569at2"/>
<dbReference type="InterPro" id="IPR058624">
    <property type="entry name" value="MdtA-like_HH"/>
</dbReference>
<dbReference type="GO" id="GO:0030313">
    <property type="term" value="C:cell envelope"/>
    <property type="evidence" value="ECO:0007669"/>
    <property type="project" value="UniProtKB-SubCell"/>
</dbReference>
<keyword evidence="5" id="KW-0732">Signal</keyword>
<evidence type="ECO:0000256" key="5">
    <source>
        <dbReference type="SAM" id="SignalP"/>
    </source>
</evidence>
<evidence type="ECO:0000256" key="3">
    <source>
        <dbReference type="SAM" id="Coils"/>
    </source>
</evidence>
<dbReference type="Pfam" id="PF25876">
    <property type="entry name" value="HH_MFP_RND"/>
    <property type="match status" value="1"/>
</dbReference>
<feature type="chain" id="PRO_5022936445" evidence="5">
    <location>
        <begin position="26"/>
        <end position="426"/>
    </location>
</feature>
<evidence type="ECO:0000313" key="10">
    <source>
        <dbReference type="EMBL" id="TWT29325.1"/>
    </source>
</evidence>
<organism evidence="10 11">
    <name type="scientific">Posidoniimonas corsicana</name>
    <dbReference type="NCBI Taxonomy" id="1938618"/>
    <lineage>
        <taxon>Bacteria</taxon>
        <taxon>Pseudomonadati</taxon>
        <taxon>Planctomycetota</taxon>
        <taxon>Planctomycetia</taxon>
        <taxon>Pirellulales</taxon>
        <taxon>Lacipirellulaceae</taxon>
        <taxon>Posidoniimonas</taxon>
    </lineage>
</organism>
<dbReference type="InterPro" id="IPR058625">
    <property type="entry name" value="MdtA-like_BSH"/>
</dbReference>
<dbReference type="PANTHER" id="PTHR30158:SF10">
    <property type="entry name" value="CATION EFFLUX PUMP"/>
    <property type="match status" value="1"/>
</dbReference>
<feature type="domain" description="Multidrug resistance protein MdtA-like beta-barrel" evidence="8">
    <location>
        <begin position="209"/>
        <end position="304"/>
    </location>
</feature>
<dbReference type="SUPFAM" id="SSF111369">
    <property type="entry name" value="HlyD-like secretion proteins"/>
    <property type="match status" value="1"/>
</dbReference>
<evidence type="ECO:0000259" key="7">
    <source>
        <dbReference type="Pfam" id="PF25917"/>
    </source>
</evidence>
<dbReference type="AlphaFoldDB" id="A0A5C5UVC5"/>
<comment type="similarity">
    <text evidence="2">Belongs to the membrane fusion protein (MFP) (TC 8.A.1) family.</text>
</comment>
<proteinExistence type="inferred from homology"/>
<protein>
    <submittedName>
        <fullName evidence="10">Multidrug resistance protein MexA</fullName>
    </submittedName>
</protein>
<dbReference type="GO" id="GO:0022857">
    <property type="term" value="F:transmembrane transporter activity"/>
    <property type="evidence" value="ECO:0007669"/>
    <property type="project" value="InterPro"/>
</dbReference>
<evidence type="ECO:0000256" key="1">
    <source>
        <dbReference type="ARBA" id="ARBA00004196"/>
    </source>
</evidence>
<dbReference type="Pfam" id="PF25967">
    <property type="entry name" value="RND-MFP_C"/>
    <property type="match status" value="1"/>
</dbReference>
<dbReference type="Pfam" id="PF25944">
    <property type="entry name" value="Beta-barrel_RND"/>
    <property type="match status" value="1"/>
</dbReference>
<keyword evidence="3" id="KW-0175">Coiled coil</keyword>
<dbReference type="InterPro" id="IPR058626">
    <property type="entry name" value="MdtA-like_b-barrel"/>
</dbReference>